<keyword evidence="2" id="KW-0805">Transcription regulation</keyword>
<dbReference type="SUPFAM" id="SSF101936">
    <property type="entry name" value="DNA-binding pseudobarrel domain"/>
    <property type="match status" value="1"/>
</dbReference>
<reference evidence="6" key="1">
    <citation type="submission" date="2018-02" db="EMBL/GenBank/DDBJ databases">
        <authorList>
            <person name="Cohen D.B."/>
            <person name="Kent A.D."/>
        </authorList>
    </citation>
    <scope>NUCLEOTIDE SEQUENCE</scope>
</reference>
<dbReference type="CDD" id="cd10017">
    <property type="entry name" value="B3_DNA"/>
    <property type="match status" value="1"/>
</dbReference>
<evidence type="ECO:0000256" key="4">
    <source>
        <dbReference type="ARBA" id="ARBA00023163"/>
    </source>
</evidence>
<sequence length="259" mass="29289">MESSLSGPSYLSFRGMLGFSCKPKTQETHNSVSDEVFTDSTLSCEFQTKTNKRKACQILVASLATNDDDEDVSTALTLYDESWFCSKKMKSTTSMSSTTNASCTVDSDNITTTTLGIVSDSDENNEYPWKIKKWMTGSDLGSLSRLLVQTNLVKNHILPFFGTDSLEETESGKGTRVRVWDQDSQSEHELVFKKWTSSNSYVFIGKWYKDFVKRRELKVGDLIGLYWDSCNSRFNFCVIQPKDLLRSIQFRSETASTTV</sequence>
<keyword evidence="3" id="KW-0238">DNA-binding</keyword>
<dbReference type="Gene3D" id="2.40.330.10">
    <property type="entry name" value="DNA-binding pseudobarrel domain"/>
    <property type="match status" value="1"/>
</dbReference>
<dbReference type="AlphaFoldDB" id="A0A2N9FKA5"/>
<dbReference type="InterPro" id="IPR015300">
    <property type="entry name" value="DNA-bd_pseudobarrel_sf"/>
</dbReference>
<evidence type="ECO:0000256" key="3">
    <source>
        <dbReference type="ARBA" id="ARBA00023125"/>
    </source>
</evidence>
<dbReference type="GO" id="GO:0005634">
    <property type="term" value="C:nucleus"/>
    <property type="evidence" value="ECO:0007669"/>
    <property type="project" value="UniProtKB-SubCell"/>
</dbReference>
<evidence type="ECO:0000313" key="6">
    <source>
        <dbReference type="EMBL" id="SPC91227.1"/>
    </source>
</evidence>
<proteinExistence type="predicted"/>
<dbReference type="GO" id="GO:0003677">
    <property type="term" value="F:DNA binding"/>
    <property type="evidence" value="ECO:0007669"/>
    <property type="project" value="UniProtKB-KW"/>
</dbReference>
<organism evidence="6">
    <name type="scientific">Fagus sylvatica</name>
    <name type="common">Beechnut</name>
    <dbReference type="NCBI Taxonomy" id="28930"/>
    <lineage>
        <taxon>Eukaryota</taxon>
        <taxon>Viridiplantae</taxon>
        <taxon>Streptophyta</taxon>
        <taxon>Embryophyta</taxon>
        <taxon>Tracheophyta</taxon>
        <taxon>Spermatophyta</taxon>
        <taxon>Magnoliopsida</taxon>
        <taxon>eudicotyledons</taxon>
        <taxon>Gunneridae</taxon>
        <taxon>Pentapetalae</taxon>
        <taxon>rosids</taxon>
        <taxon>fabids</taxon>
        <taxon>Fagales</taxon>
        <taxon>Fagaceae</taxon>
        <taxon>Fagus</taxon>
    </lineage>
</organism>
<dbReference type="InterPro" id="IPR051442">
    <property type="entry name" value="B3_domain"/>
</dbReference>
<evidence type="ECO:0008006" key="7">
    <source>
        <dbReference type="Google" id="ProtNLM"/>
    </source>
</evidence>
<evidence type="ECO:0000256" key="1">
    <source>
        <dbReference type="ARBA" id="ARBA00004123"/>
    </source>
</evidence>
<dbReference type="PANTHER" id="PTHR34269">
    <property type="entry name" value="TRANSCRIPTION FACTOR B3-DOMAIN FAMILY-RELATED"/>
    <property type="match status" value="1"/>
</dbReference>
<protein>
    <recommendedName>
        <fullName evidence="7">TF-B3 domain-containing protein</fullName>
    </recommendedName>
</protein>
<evidence type="ECO:0000256" key="2">
    <source>
        <dbReference type="ARBA" id="ARBA00023015"/>
    </source>
</evidence>
<accession>A0A2N9FKA5</accession>
<name>A0A2N9FKA5_FAGSY</name>
<keyword evidence="5" id="KW-0539">Nucleus</keyword>
<keyword evidence="4" id="KW-0804">Transcription</keyword>
<dbReference type="InterPro" id="IPR003340">
    <property type="entry name" value="B3_DNA-bd"/>
</dbReference>
<dbReference type="PANTHER" id="PTHR34269:SF11">
    <property type="entry name" value="B3 DOMAIN PROTEIN"/>
    <property type="match status" value="1"/>
</dbReference>
<dbReference type="EMBL" id="OIVN01001213">
    <property type="protein sequence ID" value="SPC91227.1"/>
    <property type="molecule type" value="Genomic_DNA"/>
</dbReference>
<gene>
    <name evidence="6" type="ORF">FSB_LOCUS19109</name>
</gene>
<evidence type="ECO:0000256" key="5">
    <source>
        <dbReference type="ARBA" id="ARBA00023242"/>
    </source>
</evidence>
<comment type="subcellular location">
    <subcellularLocation>
        <location evidence="1">Nucleus</location>
    </subcellularLocation>
</comment>